<feature type="compositionally biased region" description="Basic and acidic residues" evidence="2">
    <location>
        <begin position="193"/>
        <end position="203"/>
    </location>
</feature>
<evidence type="ECO:0000313" key="3">
    <source>
        <dbReference type="EMBL" id="CAD8057055.1"/>
    </source>
</evidence>
<keyword evidence="4" id="KW-1185">Reference proteome</keyword>
<accession>A0A8S1KT09</accession>
<feature type="coiled-coil region" evidence="1">
    <location>
        <begin position="28"/>
        <end position="62"/>
    </location>
</feature>
<reference evidence="3" key="1">
    <citation type="submission" date="2021-01" db="EMBL/GenBank/DDBJ databases">
        <authorList>
            <consortium name="Genoscope - CEA"/>
            <person name="William W."/>
        </authorList>
    </citation>
    <scope>NUCLEOTIDE SEQUENCE</scope>
</reference>
<protein>
    <submittedName>
        <fullName evidence="3">Uncharacterized protein</fullName>
    </submittedName>
</protein>
<feature type="compositionally biased region" description="Polar residues" evidence="2">
    <location>
        <begin position="204"/>
        <end position="217"/>
    </location>
</feature>
<comment type="caution">
    <text evidence="3">The sequence shown here is derived from an EMBL/GenBank/DDBJ whole genome shotgun (WGS) entry which is preliminary data.</text>
</comment>
<feature type="region of interest" description="Disordered" evidence="2">
    <location>
        <begin position="185"/>
        <end position="217"/>
    </location>
</feature>
<sequence length="244" mass="29178">MITNNYLTSKLLKKSNIENRQVNDNLSKNDKENYYKQWEESLKRKERLLESKHQELKIYSKNLQIQSQGLLKEKLDLGEKIEKYNRLLEQIIDQQTSDKQLKKSSSLIPQAYIKSNKNGINECKERVGNLLKNIRLTSKSHLKTQQGSYFSNRTEFEEILFSKRNNHSCSFTGIINLRNKEELISKQQQEQQRNSKENKERFSHQNTTQDELINHQKSLQQLEDNQKYFYSKVYEELNKLKKQQ</sequence>
<dbReference type="OMA" id="YFYSKVY"/>
<dbReference type="AlphaFoldDB" id="A0A8S1KT09"/>
<proteinExistence type="predicted"/>
<evidence type="ECO:0000256" key="2">
    <source>
        <dbReference type="SAM" id="MobiDB-lite"/>
    </source>
</evidence>
<dbReference type="EMBL" id="CAJJDM010000023">
    <property type="protein sequence ID" value="CAD8057055.1"/>
    <property type="molecule type" value="Genomic_DNA"/>
</dbReference>
<keyword evidence="1" id="KW-0175">Coiled coil</keyword>
<evidence type="ECO:0000256" key="1">
    <source>
        <dbReference type="SAM" id="Coils"/>
    </source>
</evidence>
<gene>
    <name evidence="3" type="ORF">PPRIM_AZ9-3.1.T0250233</name>
</gene>
<dbReference type="Proteomes" id="UP000688137">
    <property type="component" value="Unassembled WGS sequence"/>
</dbReference>
<organism evidence="3 4">
    <name type="scientific">Paramecium primaurelia</name>
    <dbReference type="NCBI Taxonomy" id="5886"/>
    <lineage>
        <taxon>Eukaryota</taxon>
        <taxon>Sar</taxon>
        <taxon>Alveolata</taxon>
        <taxon>Ciliophora</taxon>
        <taxon>Intramacronucleata</taxon>
        <taxon>Oligohymenophorea</taxon>
        <taxon>Peniculida</taxon>
        <taxon>Parameciidae</taxon>
        <taxon>Paramecium</taxon>
    </lineage>
</organism>
<evidence type="ECO:0000313" key="4">
    <source>
        <dbReference type="Proteomes" id="UP000688137"/>
    </source>
</evidence>
<name>A0A8S1KT09_PARPR</name>